<evidence type="ECO:0000256" key="1">
    <source>
        <dbReference type="ARBA" id="ARBA00005445"/>
    </source>
</evidence>
<evidence type="ECO:0000259" key="4">
    <source>
        <dbReference type="Pfam" id="PF01345"/>
    </source>
</evidence>
<dbReference type="NCBIfam" id="TIGR01451">
    <property type="entry name" value="B_ant_repeat"/>
    <property type="match status" value="1"/>
</dbReference>
<dbReference type="InterPro" id="IPR026341">
    <property type="entry name" value="T9SS_type_B"/>
</dbReference>
<comment type="caution">
    <text evidence="6">The sequence shown here is derived from an EMBL/GenBank/DDBJ whole genome shotgun (WGS) entry which is preliminary data.</text>
</comment>
<dbReference type="NCBIfam" id="TIGR04131">
    <property type="entry name" value="Bac_Flav_CTERM"/>
    <property type="match status" value="1"/>
</dbReference>
<dbReference type="OrthoDB" id="2582440at2"/>
<feature type="domain" description="PKD-like" evidence="5">
    <location>
        <begin position="328"/>
        <end position="410"/>
    </location>
</feature>
<feature type="domain" description="PKD-like" evidence="5">
    <location>
        <begin position="1110"/>
        <end position="1186"/>
    </location>
</feature>
<dbReference type="InterPro" id="IPR001434">
    <property type="entry name" value="OmcB-like_DUF11"/>
</dbReference>
<dbReference type="InterPro" id="IPR047589">
    <property type="entry name" value="DUF11_rpt"/>
</dbReference>
<feature type="signal peptide" evidence="3">
    <location>
        <begin position="1"/>
        <end position="20"/>
    </location>
</feature>
<feature type="domain" description="PKD-like" evidence="5">
    <location>
        <begin position="1543"/>
        <end position="1623"/>
    </location>
</feature>
<comment type="similarity">
    <text evidence="1">Belongs to the ice-binding protein family.</text>
</comment>
<reference evidence="6 7" key="1">
    <citation type="submission" date="2018-11" db="EMBL/GenBank/DDBJ databases">
        <title>Rufibacter latericius sp. nov., isolated from water in Baiyang Lake.</title>
        <authorList>
            <person name="Yang Y."/>
        </authorList>
    </citation>
    <scope>NUCLEOTIDE SEQUENCE [LARGE SCALE GENOMIC DNA]</scope>
    <source>
        <strain evidence="6 7">MCC P1</strain>
    </source>
</reference>
<protein>
    <submittedName>
        <fullName evidence="6">DUF3494 domain-containing protein</fullName>
    </submittedName>
</protein>
<feature type="domain" description="PKD-like" evidence="5">
    <location>
        <begin position="1630"/>
        <end position="1710"/>
    </location>
</feature>
<feature type="chain" id="PRO_5017965932" evidence="3">
    <location>
        <begin position="21"/>
        <end position="1979"/>
    </location>
</feature>
<dbReference type="Proteomes" id="UP000271010">
    <property type="component" value="Unassembled WGS sequence"/>
</dbReference>
<feature type="domain" description="PKD-like" evidence="5">
    <location>
        <begin position="1368"/>
        <end position="1443"/>
    </location>
</feature>
<dbReference type="Pfam" id="PF11999">
    <property type="entry name" value="Ice_binding"/>
    <property type="match status" value="1"/>
</dbReference>
<feature type="domain" description="PKD-like" evidence="5">
    <location>
        <begin position="1195"/>
        <end position="1273"/>
    </location>
</feature>
<sequence length="1979" mass="203782">MKIRLLLFLLLFLAHSALVAQTSPSLKALRGVSVAGGAGVKTSGNSKVQKEVLPLTSKSQATQEAIAVVYEELRSKMPASSLVGNTLSGGKITPGVYRIKGNAHLQKSLELVSGQQPNGIFIFQVEGDLVVDPAVKVELRQGVRAKNVFWQVAGKVQIGAGGSLKGVVVAKGNIEASKGATVQGKLLSQEGSVSLVGAEVSEVRTEHVSDLEVKHVVSEGPYGVGLIVTYTITLKNLGPDEETNVVMNFETPSGISFLSAVTSLGYIFDPLRRELVIDRFPSGAEVTMVAKASILKTEFSTTVVTVTGDGTDPNIKNNTSELSICATPSKLGDIKGKTSLCVNTTGNVYQVDPVVGARKYAWTLPAGWTITGGHDSNVIKVTTGGAEANGTISVRPVNACGEGPASTLDVSTVSSPPPMPSAVSGPPQACLLQQKIVYSINPVAGATSYVWELPLGWTVEEGHGTAAITVNAGITGGTVKVTAENACGKSASSSIEVTLAPAAPQKPASITGSNQVCANAEGIKYQVAAVPFATSYNWAVPDGWSITGGLGTREITVKAGVAAGQITVTAQNSCGVSGVTTLAVSTSSGIPVLGKISGEEAVCWSNAARTYSVESIEGVSSYQWTVPADWQILSDNGSRRINVKVGSSGEIKLLASNACGEGAVATLKVTVNTKLPATPGPISGAKEPCFNQKEVVYSVAPVSGAVSYHWTLPEGWSIIDGRGAASIKVQTGPAAGTISVVASNGCGNSPVRTLQVMPATAPPAAPVGIIGEVAPCMEGQQKYSVKNPVPGITYTWSVPAGWSIISEQGGASLVVKVGREAGVVKVTASNACGQSASTEVQVSPSNEVPALAPAIQGSASVCANADQLIYRIASTNAASSFLWKVPSGWTILNENGSSEIRVKAGTANGTIQVTAKNGCGQSITRSLYVAVSSAVPAKPGKITGNTNFCANAGETSFSIAEVNGATTYTWSLPEGWEFVRGQGKTTVVVRVGAVAGQVQVTASNACGTSAAVAANVNISEAAPKPFSFTAGDRELCVSSSSHTYSIKASEGATDYVWSVPAGWSFLSSQGGTSITVKPGASGGYVKVKASNACGSRSDSVNVVITQPLAASPGAIKGITTPCLTESSISYYVDEVPGATAYTWIVPTGWSIIGRRDTKEIKVKAGAGAGTITVVAMNACGASATVKREVIPQSPPVLPAGIIGETLPCGGGTEKNYSVRNPVPGTVYTWAVPNGWEIVSDQGKPEVTVKVGNEAGTVSVVASNSCGTSAAQVVMVVPTAVVPATDAINGSAAICTSALQTYSVAARADITKYHWEVPDGWIIEGGRGTREIQVRPGLQSGEVSVTSYYSCGTGYKRTLAVAVGTHSLAAPAAIKGESGVCAEQKQIVYSIEPVAGATSYDWDVPAGWTIVSGRGSVSITVQVGNTGGQVTVAARNTCGTSAITVKNVSISTGVKPVLGNIQSPAAACATTLLTYSVAAVDGVNTYNWTLPDGWMIKEGRGTRSITVIAGTAGGTLRVVGINGCGVSSDPRTLQVQVQPVTLAKPEAITTSFTAAPCVGQKGLSFKIDAVAGATSYEWSFPADWKLEKGQGSTTLFLTAGSSPGEVSVIAKNACGQSEKRIIAVIPANGAPTISGDIIGESDVCVSAGAVTYSITGVSGAESYFWSVPAGWKLITDHTSKEITVIPANISGTITVKAVSSCGLSTEKSLNVTASAIGQLKPGSITGLASFCASSELREFKIAAVPGATTYNWTVPDGWIIKEGRGTENIKVIALAGRGIVTVTAANACSAGETSSLEVSVAPSVGTVPVIKDESSTCVGNQFSVPAVPGATYTWSIITDEPGWTIKEGPGSNYVSVQAPANAQRNSAKISVKISNGVCSTTSASLDIEPKYFAPEIKAPNVFSPNNDGKNDLWVVRNLLEYPDNDVVILNRWGSEVYRMKNYRNNWNGGGLAEGTYFYVLRVRLCDNQEVVEKGYVTIMR</sequence>
<gene>
    <name evidence="6" type="ORF">EFA69_03860</name>
</gene>
<feature type="domain" description="PKD-like" evidence="5">
    <location>
        <begin position="1284"/>
        <end position="1360"/>
    </location>
</feature>
<dbReference type="InterPro" id="IPR045829">
    <property type="entry name" value="PKD_6"/>
</dbReference>
<organism evidence="6 7">
    <name type="scientific">Rufibacter immobilis</name>
    <dbReference type="NCBI Taxonomy" id="1348778"/>
    <lineage>
        <taxon>Bacteria</taxon>
        <taxon>Pseudomonadati</taxon>
        <taxon>Bacteroidota</taxon>
        <taxon>Cytophagia</taxon>
        <taxon>Cytophagales</taxon>
        <taxon>Hymenobacteraceae</taxon>
        <taxon>Rufibacter</taxon>
    </lineage>
</organism>
<feature type="domain" description="PKD-like" evidence="5">
    <location>
        <begin position="1457"/>
        <end position="1534"/>
    </location>
</feature>
<feature type="domain" description="PKD-like" evidence="5">
    <location>
        <begin position="1026"/>
        <end position="1099"/>
    </location>
</feature>
<name>A0A3M9N643_9BACT</name>
<dbReference type="Pfam" id="PF19408">
    <property type="entry name" value="PKD_6"/>
    <property type="match status" value="18"/>
</dbReference>
<keyword evidence="7" id="KW-1185">Reference proteome</keyword>
<dbReference type="EMBL" id="RJJE01000002">
    <property type="protein sequence ID" value="RNI32468.1"/>
    <property type="molecule type" value="Genomic_DNA"/>
</dbReference>
<feature type="domain" description="PKD-like" evidence="5">
    <location>
        <begin position="1719"/>
        <end position="1797"/>
    </location>
</feature>
<evidence type="ECO:0000259" key="5">
    <source>
        <dbReference type="Pfam" id="PF19408"/>
    </source>
</evidence>
<feature type="domain" description="PKD-like" evidence="5">
    <location>
        <begin position="849"/>
        <end position="928"/>
    </location>
</feature>
<dbReference type="InterPro" id="IPR021884">
    <property type="entry name" value="Ice-bd_prot"/>
</dbReference>
<keyword evidence="2 3" id="KW-0732">Signal</keyword>
<feature type="domain" description="PKD-like" evidence="5">
    <location>
        <begin position="762"/>
        <end position="842"/>
    </location>
</feature>
<feature type="domain" description="PKD-like" evidence="5">
    <location>
        <begin position="593"/>
        <end position="669"/>
    </location>
</feature>
<dbReference type="Pfam" id="PF13585">
    <property type="entry name" value="CHU_C"/>
    <property type="match status" value="1"/>
</dbReference>
<proteinExistence type="inferred from homology"/>
<feature type="domain" description="PKD-like" evidence="5">
    <location>
        <begin position="1808"/>
        <end position="1883"/>
    </location>
</feature>
<feature type="domain" description="PKD-like" evidence="5">
    <location>
        <begin position="416"/>
        <end position="497"/>
    </location>
</feature>
<evidence type="ECO:0000256" key="2">
    <source>
        <dbReference type="ARBA" id="ARBA00022729"/>
    </source>
</evidence>
<feature type="domain" description="PKD-like" evidence="5">
    <location>
        <begin position="504"/>
        <end position="584"/>
    </location>
</feature>
<feature type="domain" description="PKD-like" evidence="5">
    <location>
        <begin position="676"/>
        <end position="756"/>
    </location>
</feature>
<dbReference type="Pfam" id="PF01345">
    <property type="entry name" value="DUF11"/>
    <property type="match status" value="1"/>
</dbReference>
<feature type="domain" description="DUF11" evidence="4">
    <location>
        <begin position="210"/>
        <end position="323"/>
    </location>
</feature>
<evidence type="ECO:0000313" key="7">
    <source>
        <dbReference type="Proteomes" id="UP000271010"/>
    </source>
</evidence>
<accession>A0A3M9N643</accession>
<evidence type="ECO:0000256" key="3">
    <source>
        <dbReference type="SAM" id="SignalP"/>
    </source>
</evidence>
<evidence type="ECO:0000313" key="6">
    <source>
        <dbReference type="EMBL" id="RNI32468.1"/>
    </source>
</evidence>
<feature type="domain" description="PKD-like" evidence="5">
    <location>
        <begin position="936"/>
        <end position="1016"/>
    </location>
</feature>